<name>A0A433QU87_9FUNG</name>
<dbReference type="InterPro" id="IPR036864">
    <property type="entry name" value="Zn2-C6_fun-type_DNA-bd_sf"/>
</dbReference>
<dbReference type="Gene3D" id="4.10.240.10">
    <property type="entry name" value="Zn(2)-C6 fungal-type DNA-binding domain"/>
    <property type="match status" value="1"/>
</dbReference>
<dbReference type="GO" id="GO:0008270">
    <property type="term" value="F:zinc ion binding"/>
    <property type="evidence" value="ECO:0007669"/>
    <property type="project" value="InterPro"/>
</dbReference>
<evidence type="ECO:0000259" key="1">
    <source>
        <dbReference type="Pfam" id="PF00172"/>
    </source>
</evidence>
<evidence type="ECO:0000313" key="3">
    <source>
        <dbReference type="Proteomes" id="UP000274822"/>
    </source>
</evidence>
<dbReference type="Proteomes" id="UP000274822">
    <property type="component" value="Unassembled WGS sequence"/>
</dbReference>
<organism evidence="2 3">
    <name type="scientific">Jimgerdemannia flammicorona</name>
    <dbReference type="NCBI Taxonomy" id="994334"/>
    <lineage>
        <taxon>Eukaryota</taxon>
        <taxon>Fungi</taxon>
        <taxon>Fungi incertae sedis</taxon>
        <taxon>Mucoromycota</taxon>
        <taxon>Mucoromycotina</taxon>
        <taxon>Endogonomycetes</taxon>
        <taxon>Endogonales</taxon>
        <taxon>Endogonaceae</taxon>
        <taxon>Jimgerdemannia</taxon>
    </lineage>
</organism>
<sequence>MAIEDEDIYMLFEGDDITLQESFLETLPDDFLAGIQNIYNSSQVRPNPMSTPAVMVAPVQQGSLSVFHIERRDTASTSPVSNPGPRTPTLDIVFVHYERRSRTKKRKRSSANVVKACEGCRKSKRRCDGQQGCRQCVKSGTIYARDYANISFYVFIRKF</sequence>
<dbReference type="GO" id="GO:0000981">
    <property type="term" value="F:DNA-binding transcription factor activity, RNA polymerase II-specific"/>
    <property type="evidence" value="ECO:0007669"/>
    <property type="project" value="InterPro"/>
</dbReference>
<gene>
    <name evidence="2" type="ORF">BC938DRAFT_472053</name>
</gene>
<dbReference type="SUPFAM" id="SSF57701">
    <property type="entry name" value="Zn2/Cys6 DNA-binding domain"/>
    <property type="match status" value="1"/>
</dbReference>
<dbReference type="Pfam" id="PF00172">
    <property type="entry name" value="Zn_clus"/>
    <property type="match status" value="1"/>
</dbReference>
<protein>
    <recommendedName>
        <fullName evidence="1">Zn(2)-C6 fungal-type domain-containing protein</fullName>
    </recommendedName>
</protein>
<evidence type="ECO:0000313" key="2">
    <source>
        <dbReference type="EMBL" id="RUS33353.1"/>
    </source>
</evidence>
<dbReference type="InterPro" id="IPR001138">
    <property type="entry name" value="Zn2Cys6_DnaBD"/>
</dbReference>
<dbReference type="CDD" id="cd00067">
    <property type="entry name" value="GAL4"/>
    <property type="match status" value="1"/>
</dbReference>
<accession>A0A433QU87</accession>
<comment type="caution">
    <text evidence="2">The sequence shown here is derived from an EMBL/GenBank/DDBJ whole genome shotgun (WGS) entry which is preliminary data.</text>
</comment>
<feature type="domain" description="Zn(2)-C6 fungal-type" evidence="1">
    <location>
        <begin position="115"/>
        <end position="141"/>
    </location>
</feature>
<keyword evidence="3" id="KW-1185">Reference proteome</keyword>
<dbReference type="AlphaFoldDB" id="A0A433QU87"/>
<proteinExistence type="predicted"/>
<reference evidence="2 3" key="1">
    <citation type="journal article" date="2018" name="New Phytol.">
        <title>Phylogenomics of Endogonaceae and evolution of mycorrhizas within Mucoromycota.</title>
        <authorList>
            <person name="Chang Y."/>
            <person name="Desiro A."/>
            <person name="Na H."/>
            <person name="Sandor L."/>
            <person name="Lipzen A."/>
            <person name="Clum A."/>
            <person name="Barry K."/>
            <person name="Grigoriev I.V."/>
            <person name="Martin F.M."/>
            <person name="Stajich J.E."/>
            <person name="Smith M.E."/>
            <person name="Bonito G."/>
            <person name="Spatafora J.W."/>
        </authorList>
    </citation>
    <scope>NUCLEOTIDE SEQUENCE [LARGE SCALE GENOMIC DNA]</scope>
    <source>
        <strain evidence="2 3">AD002</strain>
    </source>
</reference>
<dbReference type="EMBL" id="RBNJ01001277">
    <property type="protein sequence ID" value="RUS33353.1"/>
    <property type="molecule type" value="Genomic_DNA"/>
</dbReference>